<name>A0ABU7T1K3_9LACO</name>
<evidence type="ECO:0000256" key="1">
    <source>
        <dbReference type="SAM" id="SignalP"/>
    </source>
</evidence>
<keyword evidence="1" id="KW-0732">Signal</keyword>
<keyword evidence="3" id="KW-1185">Reference proteome</keyword>
<comment type="caution">
    <text evidence="2">The sequence shown here is derived from an EMBL/GenBank/DDBJ whole genome shotgun (WGS) entry which is preliminary data.</text>
</comment>
<gene>
    <name evidence="2" type="ORF">PS435_11135</name>
</gene>
<evidence type="ECO:0000313" key="3">
    <source>
        <dbReference type="Proteomes" id="UP001330016"/>
    </source>
</evidence>
<evidence type="ECO:0000313" key="2">
    <source>
        <dbReference type="EMBL" id="MEE6716412.1"/>
    </source>
</evidence>
<dbReference type="Proteomes" id="UP001330016">
    <property type="component" value="Unassembled WGS sequence"/>
</dbReference>
<sequence length="197" mass="21303">MNKENWKRIGRTLAAALLAGSLTVGAVSAIAPAGSSQPVAAAVVTTHYPQGAFNYGDNHASIYVDLTNFTAEQVPTVNEAIANVQPMLNGIFTITVTNTRNAADMVIAGKDLSNTETAAGEQVGGSTTINYNRVVNHIAQHPNGTQIVVDDSYRSYATSKYFTPEWSPQLPSQGDPQYQFFYNYYQGFLISGKRTRC</sequence>
<dbReference type="EMBL" id="JAQSGK010000034">
    <property type="protein sequence ID" value="MEE6716412.1"/>
    <property type="molecule type" value="Genomic_DNA"/>
</dbReference>
<dbReference type="RefSeq" id="WP_331244076.1">
    <property type="nucleotide sequence ID" value="NZ_JAQSGJ010000034.1"/>
</dbReference>
<feature type="chain" id="PRO_5047063237" evidence="1">
    <location>
        <begin position="27"/>
        <end position="197"/>
    </location>
</feature>
<organism evidence="2 3">
    <name type="scientific">Schleiferilactobacillus harbinensis</name>
    <dbReference type="NCBI Taxonomy" id="304207"/>
    <lineage>
        <taxon>Bacteria</taxon>
        <taxon>Bacillati</taxon>
        <taxon>Bacillota</taxon>
        <taxon>Bacilli</taxon>
        <taxon>Lactobacillales</taxon>
        <taxon>Lactobacillaceae</taxon>
        <taxon>Schleiferilactobacillus</taxon>
    </lineage>
</organism>
<reference evidence="2 3" key="1">
    <citation type="submission" date="2023-02" db="EMBL/GenBank/DDBJ databases">
        <title>The predominant lactic acid bacteria and yeasts involved in the spontaneous fermentation of millet during the production of the traditional porridge Hausa koko in Ghana.</title>
        <authorList>
            <person name="Atter A."/>
            <person name="Diaz M."/>
        </authorList>
    </citation>
    <scope>NUCLEOTIDE SEQUENCE [LARGE SCALE GENOMIC DNA]</scope>
    <source>
        <strain evidence="2 3">FI11640</strain>
    </source>
</reference>
<accession>A0ABU7T1K3</accession>
<feature type="signal peptide" evidence="1">
    <location>
        <begin position="1"/>
        <end position="26"/>
    </location>
</feature>
<protein>
    <submittedName>
        <fullName evidence="2">Uncharacterized protein</fullName>
    </submittedName>
</protein>
<proteinExistence type="predicted"/>